<reference evidence="3 5" key="2">
    <citation type="submission" date="2020-05" db="EMBL/GenBank/DDBJ databases">
        <title>FDA dAtabase for Regulatory Grade micrObial Sequences (FDA-ARGOS): Supporting development and validation of Infectious Disease Dx tests.</title>
        <authorList>
            <person name="Nelson B."/>
            <person name="Plummer A."/>
            <person name="Tallon L."/>
            <person name="Sadzewicz L."/>
            <person name="Zhao X."/>
            <person name="Vavikolanu K."/>
            <person name="Mehta A."/>
            <person name="Aluvathingal J."/>
            <person name="Nadendla S."/>
            <person name="Myers T."/>
            <person name="Yan Y."/>
            <person name="Sichtig H."/>
        </authorList>
    </citation>
    <scope>NUCLEOTIDE SEQUENCE [LARGE SCALE GENOMIC DNA]</scope>
    <source>
        <strain evidence="3 5">FDAARGOS_795</strain>
    </source>
</reference>
<reference evidence="2 4" key="1">
    <citation type="journal article" date="2015" name="Genome Announc.">
        <title>Complete genome sequences for 35 biothreat assay-relevant bacillus species.</title>
        <authorList>
            <person name="Johnson S.L."/>
            <person name="Daligault H.E."/>
            <person name="Davenport K.W."/>
            <person name="Jaissle J."/>
            <person name="Frey K.G."/>
            <person name="Ladner J.T."/>
            <person name="Broomall S.M."/>
            <person name="Bishop-Lilly K.A."/>
            <person name="Bruce D.C."/>
            <person name="Gibbons H.S."/>
            <person name="Coyne S.R."/>
            <person name="Lo C.C."/>
            <person name="Meincke L."/>
            <person name="Munk A.C."/>
            <person name="Koroleva G.I."/>
            <person name="Rosenzweig C.N."/>
            <person name="Palacios G.F."/>
            <person name="Redden C.L."/>
            <person name="Minogue T.D."/>
            <person name="Chain P.S."/>
        </authorList>
    </citation>
    <scope>NUCLEOTIDE SEQUENCE [LARGE SCALE GENOMIC DNA]</scope>
    <source>
        <strain evidence="2 4">HD1011</strain>
    </source>
</reference>
<evidence type="ECO:0000313" key="2">
    <source>
        <dbReference type="EMBL" id="AJG78867.1"/>
    </source>
</evidence>
<dbReference type="InterPro" id="IPR025874">
    <property type="entry name" value="DZR"/>
</dbReference>
<dbReference type="Proteomes" id="UP000501107">
    <property type="component" value="Chromosome"/>
</dbReference>
<organism evidence="3 5">
    <name type="scientific">Bacillus thuringiensis</name>
    <dbReference type="NCBI Taxonomy" id="1428"/>
    <lineage>
        <taxon>Bacteria</taxon>
        <taxon>Bacillati</taxon>
        <taxon>Bacillota</taxon>
        <taxon>Bacilli</taxon>
        <taxon>Bacillales</taxon>
        <taxon>Bacillaceae</taxon>
        <taxon>Bacillus</taxon>
        <taxon>Bacillus cereus group</taxon>
    </lineage>
</organism>
<evidence type="ECO:0000313" key="4">
    <source>
        <dbReference type="Proteomes" id="UP000031876"/>
    </source>
</evidence>
<dbReference type="OMA" id="DTEAEFC"/>
<dbReference type="EMBL" id="CP009335">
    <property type="protein sequence ID" value="AJG78867.1"/>
    <property type="molecule type" value="Genomic_DNA"/>
</dbReference>
<evidence type="ECO:0000259" key="1">
    <source>
        <dbReference type="Pfam" id="PF12773"/>
    </source>
</evidence>
<sequence length="162" mass="17977">MSDLQSKFGSGMNKLQEGIEQGKMKLQVAQEVAQLKKITQEKLQAKTEILLELGQTTYMQLRNDEVRVDVLKNIIEPVQELDVAIYNTRKQIANLQNQGQKGQCSCGGPLSVNDKFCGQCGKENELLLQSKNDENESCTSCGEQIATEATFCPVCGMKQSKE</sequence>
<evidence type="ECO:0000313" key="3">
    <source>
        <dbReference type="EMBL" id="QKH24798.1"/>
    </source>
</evidence>
<accession>A0A0B5NZG4</accession>
<dbReference type="RefSeq" id="WP_001281745.1">
    <property type="nucleotide sequence ID" value="NZ_CP009335.1"/>
</dbReference>
<dbReference type="Pfam" id="PF12773">
    <property type="entry name" value="DZR"/>
    <property type="match status" value="1"/>
</dbReference>
<dbReference type="AlphaFoldDB" id="A0A0B5NZG4"/>
<dbReference type="Proteomes" id="UP000031876">
    <property type="component" value="Chromosome"/>
</dbReference>
<dbReference type="EMBL" id="CP053980">
    <property type="protein sequence ID" value="QKH24798.1"/>
    <property type="molecule type" value="Genomic_DNA"/>
</dbReference>
<name>A0A0B5NZG4_BACTU</name>
<dbReference type="KEGG" id="btw:BF38_970"/>
<evidence type="ECO:0000313" key="5">
    <source>
        <dbReference type="Proteomes" id="UP000501107"/>
    </source>
</evidence>
<gene>
    <name evidence="2" type="ORF">BF38_970</name>
    <name evidence="3" type="ORF">FOC89_12595</name>
</gene>
<protein>
    <submittedName>
        <fullName evidence="2">Double zinc ribbon family protein</fullName>
    </submittedName>
    <submittedName>
        <fullName evidence="3">Zinc ribbon domain-containing protein</fullName>
    </submittedName>
</protein>
<feature type="domain" description="DZANK-type" evidence="1">
    <location>
        <begin position="105"/>
        <end position="156"/>
    </location>
</feature>
<proteinExistence type="predicted"/>